<evidence type="ECO:0000313" key="1">
    <source>
        <dbReference type="Proteomes" id="UP000887575"/>
    </source>
</evidence>
<reference evidence="2" key="1">
    <citation type="submission" date="2024-02" db="UniProtKB">
        <authorList>
            <consortium name="WormBaseParasite"/>
        </authorList>
    </citation>
    <scope>IDENTIFICATION</scope>
</reference>
<dbReference type="Proteomes" id="UP000887575">
    <property type="component" value="Unassembled WGS sequence"/>
</dbReference>
<keyword evidence="1" id="KW-1185">Reference proteome</keyword>
<proteinExistence type="predicted"/>
<dbReference type="WBParaSite" id="MBELARI_LOCUS10786">
    <property type="protein sequence ID" value="MBELARI_LOCUS10786"/>
    <property type="gene ID" value="MBELARI_LOCUS10786"/>
</dbReference>
<dbReference type="AlphaFoldDB" id="A0AAF3EA61"/>
<name>A0AAF3EA61_9BILA</name>
<organism evidence="1 2">
    <name type="scientific">Mesorhabditis belari</name>
    <dbReference type="NCBI Taxonomy" id="2138241"/>
    <lineage>
        <taxon>Eukaryota</taxon>
        <taxon>Metazoa</taxon>
        <taxon>Ecdysozoa</taxon>
        <taxon>Nematoda</taxon>
        <taxon>Chromadorea</taxon>
        <taxon>Rhabditida</taxon>
        <taxon>Rhabditina</taxon>
        <taxon>Rhabditomorpha</taxon>
        <taxon>Rhabditoidea</taxon>
        <taxon>Rhabditidae</taxon>
        <taxon>Mesorhabditinae</taxon>
        <taxon>Mesorhabditis</taxon>
    </lineage>
</organism>
<sequence>MPFRFLRAFLNQEKTVQQIADSYPVRAAAKTAVRAWWISRHKINNLEATKRLGIFKKVFNDEYQKALKK</sequence>
<accession>A0AAF3EA61</accession>
<evidence type="ECO:0000313" key="2">
    <source>
        <dbReference type="WBParaSite" id="MBELARI_LOCUS10786"/>
    </source>
</evidence>
<protein>
    <submittedName>
        <fullName evidence="2">Uncharacterized protein</fullName>
    </submittedName>
</protein>